<sequence>MPLTLEIVTPEGKAFTGQVDDVVLPTANGDVDILPGHQPLLTIVEPGEVQATMAGGREYLAVDKGFARVQNDVVSVLCEGAINIQEIDLNFVEDARQKAEAALEKARKEGHDPAQIEKLESVARFAMTQQLVKRKKH</sequence>
<evidence type="ECO:0000313" key="13">
    <source>
        <dbReference type="Proteomes" id="UP000546464"/>
    </source>
</evidence>
<dbReference type="NCBIfam" id="TIGR01216">
    <property type="entry name" value="ATP_synt_epsi"/>
    <property type="match status" value="1"/>
</dbReference>
<dbReference type="InterPro" id="IPR020546">
    <property type="entry name" value="ATP_synth_F1_dsu/esu_N"/>
</dbReference>
<comment type="subunit">
    <text evidence="9 10">F-type ATPases have 2 components, CF(1) - the catalytic core - and CF(0) - the membrane proton channel. CF(1) has five subunits: alpha(3), beta(3), gamma(1), delta(1), epsilon(1). CF(0) has three main subunits: a, b and c.</text>
</comment>
<dbReference type="RefSeq" id="WP_185676473.1">
    <property type="nucleotide sequence ID" value="NZ_JACHVB010000043.1"/>
</dbReference>
<dbReference type="InterPro" id="IPR036771">
    <property type="entry name" value="ATPsynth_dsu/esu_N"/>
</dbReference>
<evidence type="ECO:0000256" key="6">
    <source>
        <dbReference type="ARBA" id="ARBA00023136"/>
    </source>
</evidence>
<dbReference type="PANTHER" id="PTHR13822:SF10">
    <property type="entry name" value="ATP SYNTHASE EPSILON CHAIN, CHLOROPLASTIC"/>
    <property type="match status" value="1"/>
</dbReference>
<keyword evidence="4 9" id="KW-0813">Transport</keyword>
<comment type="similarity">
    <text evidence="3 9 10">Belongs to the ATPase epsilon chain family.</text>
</comment>
<dbReference type="InterPro" id="IPR001469">
    <property type="entry name" value="ATP_synth_F1_dsu/esu"/>
</dbReference>
<comment type="subcellular location">
    <subcellularLocation>
        <location evidence="9">Cell membrane</location>
        <topology evidence="9">Peripheral membrane protein</topology>
    </subcellularLocation>
    <subcellularLocation>
        <location evidence="2">Endomembrane system</location>
        <topology evidence="2">Peripheral membrane protein</topology>
    </subcellularLocation>
</comment>
<keyword evidence="9" id="KW-0375">Hydrogen ion transport</keyword>
<accession>A0A842HK33</accession>
<dbReference type="EMBL" id="JACHVB010000043">
    <property type="protein sequence ID" value="MBC2595521.1"/>
    <property type="molecule type" value="Genomic_DNA"/>
</dbReference>
<gene>
    <name evidence="9 12" type="primary">atpC</name>
    <name evidence="12" type="ORF">H5P28_14740</name>
</gene>
<evidence type="ECO:0000256" key="5">
    <source>
        <dbReference type="ARBA" id="ARBA00023065"/>
    </source>
</evidence>
<organism evidence="12 13">
    <name type="scientific">Ruficoccus amylovorans</name>
    <dbReference type="NCBI Taxonomy" id="1804625"/>
    <lineage>
        <taxon>Bacteria</taxon>
        <taxon>Pseudomonadati</taxon>
        <taxon>Verrucomicrobiota</taxon>
        <taxon>Opitutia</taxon>
        <taxon>Puniceicoccales</taxon>
        <taxon>Cerasicoccaceae</taxon>
        <taxon>Ruficoccus</taxon>
    </lineage>
</organism>
<evidence type="ECO:0000256" key="4">
    <source>
        <dbReference type="ARBA" id="ARBA00022448"/>
    </source>
</evidence>
<keyword evidence="5 9" id="KW-0406">Ion transport</keyword>
<evidence type="ECO:0000256" key="3">
    <source>
        <dbReference type="ARBA" id="ARBA00005712"/>
    </source>
</evidence>
<feature type="domain" description="ATP synthase F1 complex delta/epsilon subunit N-terminal" evidence="11">
    <location>
        <begin position="3"/>
        <end position="81"/>
    </location>
</feature>
<dbReference type="GO" id="GO:0045259">
    <property type="term" value="C:proton-transporting ATP synthase complex"/>
    <property type="evidence" value="ECO:0007669"/>
    <property type="project" value="UniProtKB-KW"/>
</dbReference>
<keyword evidence="8 9" id="KW-0066">ATP synthesis</keyword>
<evidence type="ECO:0000256" key="10">
    <source>
        <dbReference type="RuleBase" id="RU003656"/>
    </source>
</evidence>
<dbReference type="GO" id="GO:0005886">
    <property type="term" value="C:plasma membrane"/>
    <property type="evidence" value="ECO:0007669"/>
    <property type="project" value="UniProtKB-SubCell"/>
</dbReference>
<dbReference type="GO" id="GO:0012505">
    <property type="term" value="C:endomembrane system"/>
    <property type="evidence" value="ECO:0007669"/>
    <property type="project" value="UniProtKB-SubCell"/>
</dbReference>
<dbReference type="GO" id="GO:0005524">
    <property type="term" value="F:ATP binding"/>
    <property type="evidence" value="ECO:0007669"/>
    <property type="project" value="UniProtKB-UniRule"/>
</dbReference>
<dbReference type="GO" id="GO:0046933">
    <property type="term" value="F:proton-transporting ATP synthase activity, rotational mechanism"/>
    <property type="evidence" value="ECO:0007669"/>
    <property type="project" value="UniProtKB-UniRule"/>
</dbReference>
<reference evidence="12 13" key="1">
    <citation type="submission" date="2020-07" db="EMBL/GenBank/DDBJ databases">
        <authorList>
            <person name="Feng X."/>
        </authorList>
    </citation>
    <scope>NUCLEOTIDE SEQUENCE [LARGE SCALE GENOMIC DNA]</scope>
    <source>
        <strain evidence="12 13">JCM31066</strain>
    </source>
</reference>
<comment type="caution">
    <text evidence="12">The sequence shown here is derived from an EMBL/GenBank/DDBJ whole genome shotgun (WGS) entry which is preliminary data.</text>
</comment>
<protein>
    <recommendedName>
        <fullName evidence="9">ATP synthase epsilon chain</fullName>
    </recommendedName>
    <alternativeName>
        <fullName evidence="9">ATP synthase F1 sector epsilon subunit</fullName>
    </alternativeName>
    <alternativeName>
        <fullName evidence="9">F-ATPase epsilon subunit</fullName>
    </alternativeName>
</protein>
<evidence type="ECO:0000256" key="1">
    <source>
        <dbReference type="ARBA" id="ARBA00003543"/>
    </source>
</evidence>
<evidence type="ECO:0000256" key="7">
    <source>
        <dbReference type="ARBA" id="ARBA00023196"/>
    </source>
</evidence>
<evidence type="ECO:0000256" key="9">
    <source>
        <dbReference type="HAMAP-Rule" id="MF_00530"/>
    </source>
</evidence>
<proteinExistence type="inferred from homology"/>
<dbReference type="Gene3D" id="2.60.15.10">
    <property type="entry name" value="F0F1 ATP synthase delta/epsilon subunit, N-terminal"/>
    <property type="match status" value="1"/>
</dbReference>
<name>A0A842HK33_9BACT</name>
<evidence type="ECO:0000256" key="2">
    <source>
        <dbReference type="ARBA" id="ARBA00004184"/>
    </source>
</evidence>
<evidence type="ECO:0000259" key="11">
    <source>
        <dbReference type="Pfam" id="PF02823"/>
    </source>
</evidence>
<comment type="function">
    <text evidence="1 9">Produces ATP from ADP in the presence of a proton gradient across the membrane.</text>
</comment>
<dbReference type="CDD" id="cd12152">
    <property type="entry name" value="F1-ATPase_delta"/>
    <property type="match status" value="1"/>
</dbReference>
<evidence type="ECO:0000256" key="8">
    <source>
        <dbReference type="ARBA" id="ARBA00023310"/>
    </source>
</evidence>
<dbReference type="HAMAP" id="MF_00530">
    <property type="entry name" value="ATP_synth_epsil_bac"/>
    <property type="match status" value="1"/>
</dbReference>
<dbReference type="Pfam" id="PF02823">
    <property type="entry name" value="ATP-synt_DE_N"/>
    <property type="match status" value="1"/>
</dbReference>
<dbReference type="Proteomes" id="UP000546464">
    <property type="component" value="Unassembled WGS sequence"/>
</dbReference>
<keyword evidence="6 9" id="KW-0472">Membrane</keyword>
<dbReference type="AlphaFoldDB" id="A0A842HK33"/>
<keyword evidence="7 9" id="KW-0139">CF(1)</keyword>
<dbReference type="SUPFAM" id="SSF51344">
    <property type="entry name" value="Epsilon subunit of F1F0-ATP synthase N-terminal domain"/>
    <property type="match status" value="1"/>
</dbReference>
<dbReference type="PANTHER" id="PTHR13822">
    <property type="entry name" value="ATP SYNTHASE DELTA/EPSILON CHAIN"/>
    <property type="match status" value="1"/>
</dbReference>
<keyword evidence="9" id="KW-1003">Cell membrane</keyword>
<evidence type="ECO:0000313" key="12">
    <source>
        <dbReference type="EMBL" id="MBC2595521.1"/>
    </source>
</evidence>
<keyword evidence="13" id="KW-1185">Reference proteome</keyword>